<organism evidence="2 3">
    <name type="scientific">Cupriavidus pinatubonensis</name>
    <dbReference type="NCBI Taxonomy" id="248026"/>
    <lineage>
        <taxon>Bacteria</taxon>
        <taxon>Pseudomonadati</taxon>
        <taxon>Pseudomonadota</taxon>
        <taxon>Betaproteobacteria</taxon>
        <taxon>Burkholderiales</taxon>
        <taxon>Burkholderiaceae</taxon>
        <taxon>Cupriavidus</taxon>
    </lineage>
</organism>
<evidence type="ECO:0000313" key="2">
    <source>
        <dbReference type="EMBL" id="CAG9176658.1"/>
    </source>
</evidence>
<dbReference type="PROSITE" id="PS01124">
    <property type="entry name" value="HTH_ARAC_FAMILY_2"/>
    <property type="match status" value="1"/>
</dbReference>
<dbReference type="InterPro" id="IPR018060">
    <property type="entry name" value="HTH_AraC"/>
</dbReference>
<evidence type="ECO:0000259" key="1">
    <source>
        <dbReference type="PROSITE" id="PS01124"/>
    </source>
</evidence>
<dbReference type="EMBL" id="CAJZAF010000018">
    <property type="protein sequence ID" value="CAG9176658.1"/>
    <property type="molecule type" value="Genomic_DNA"/>
</dbReference>
<dbReference type="Gene3D" id="1.10.10.60">
    <property type="entry name" value="Homeodomain-like"/>
    <property type="match status" value="1"/>
</dbReference>
<protein>
    <recommendedName>
        <fullName evidence="1">HTH araC/xylS-type domain-containing protein</fullName>
    </recommendedName>
</protein>
<dbReference type="RefSeq" id="WP_224003834.1">
    <property type="nucleotide sequence ID" value="NZ_CAJZAF010000018.1"/>
</dbReference>
<sequence length="246" mass="26951">MASAALKVARAAECCDSYRPRACATAIARMPLVSRNPVRITRLRFPFAVRVEAVQGAARLRDVNARRDVRPGDPFVVPAFAHFDCELQAAPGQTCTITFEAVPDAVCPRMNAIHHDKHWSRTLARLVFEHPTADWNAALLAEQWQVAQRLVRARLFAEGEALHPLVREQRAARAFYMLALSDAAPVLPASRLELLATQSGLRSAAAFANACANLFGIEPAQLQPGMHDSRRPHAPAWAAWPVPATA</sequence>
<keyword evidence="3" id="KW-1185">Reference proteome</keyword>
<dbReference type="Proteomes" id="UP000701702">
    <property type="component" value="Unassembled WGS sequence"/>
</dbReference>
<accession>A0ABN7YTQ7</accession>
<gene>
    <name evidence="2" type="ORF">LMG23994_03475</name>
</gene>
<feature type="domain" description="HTH araC/xylS-type" evidence="1">
    <location>
        <begin position="121"/>
        <end position="225"/>
    </location>
</feature>
<name>A0ABN7YTQ7_9BURK</name>
<evidence type="ECO:0000313" key="3">
    <source>
        <dbReference type="Proteomes" id="UP000701702"/>
    </source>
</evidence>
<reference evidence="2 3" key="1">
    <citation type="submission" date="2021-08" db="EMBL/GenBank/DDBJ databases">
        <authorList>
            <person name="Peeters C."/>
        </authorList>
    </citation>
    <scope>NUCLEOTIDE SEQUENCE [LARGE SCALE GENOMIC DNA]</scope>
    <source>
        <strain evidence="2 3">LMG 23994</strain>
    </source>
</reference>
<comment type="caution">
    <text evidence="2">The sequence shown here is derived from an EMBL/GenBank/DDBJ whole genome shotgun (WGS) entry which is preliminary data.</text>
</comment>
<proteinExistence type="predicted"/>